<protein>
    <submittedName>
        <fullName evidence="3">Predicted transcriptional regulator, contains HTH domain</fullName>
    </submittedName>
</protein>
<gene>
    <name evidence="3" type="ORF">SAMN04488063_0080</name>
</gene>
<dbReference type="STRING" id="553467.SAMN04488063_0080"/>
<proteinExistence type="predicted"/>
<dbReference type="InterPro" id="IPR013561">
    <property type="entry name" value="FilR1_middle_dom"/>
</dbReference>
<dbReference type="EMBL" id="FOOQ01000012">
    <property type="protein sequence ID" value="SFH06960.1"/>
    <property type="molecule type" value="Genomic_DNA"/>
</dbReference>
<dbReference type="Pfam" id="PF25213">
    <property type="entry name" value="HVO_A0261_N"/>
    <property type="match status" value="1"/>
</dbReference>
<dbReference type="RefSeq" id="WP_092894092.1">
    <property type="nucleotide sequence ID" value="NZ_FOOQ01000012.1"/>
</dbReference>
<feature type="domain" description="HVO-A0261-like N-terminal" evidence="2">
    <location>
        <begin position="6"/>
        <end position="88"/>
    </location>
</feature>
<dbReference type="InterPro" id="IPR036388">
    <property type="entry name" value="WH-like_DNA-bd_sf"/>
</dbReference>
<dbReference type="Gene3D" id="1.10.10.10">
    <property type="entry name" value="Winged helix-like DNA-binding domain superfamily/Winged helix DNA-binding domain"/>
    <property type="match status" value="1"/>
</dbReference>
<reference evidence="4" key="1">
    <citation type="submission" date="2016-10" db="EMBL/GenBank/DDBJ databases">
        <authorList>
            <person name="Varghese N."/>
            <person name="Submissions S."/>
        </authorList>
    </citation>
    <scope>NUCLEOTIDE SEQUENCE [LARGE SCALE GENOMIC DNA]</scope>
    <source>
        <strain evidence="4">CGMCC 1.7739</strain>
    </source>
</reference>
<evidence type="ECO:0000313" key="3">
    <source>
        <dbReference type="EMBL" id="SFH06960.1"/>
    </source>
</evidence>
<evidence type="ECO:0000259" key="2">
    <source>
        <dbReference type="Pfam" id="PF25213"/>
    </source>
</evidence>
<dbReference type="InterPro" id="IPR057527">
    <property type="entry name" value="HVO_A0261-like_N"/>
</dbReference>
<evidence type="ECO:0000259" key="1">
    <source>
        <dbReference type="Pfam" id="PF08350"/>
    </source>
</evidence>
<accession>A0A1I2X088</accession>
<keyword evidence="4" id="KW-1185">Reference proteome</keyword>
<dbReference type="Pfam" id="PF08350">
    <property type="entry name" value="FilR1_middle"/>
    <property type="match status" value="1"/>
</dbReference>
<dbReference type="AlphaFoldDB" id="A0A1I2X088"/>
<feature type="domain" description="Methanogenesis regulatory protein FilR1 middle" evidence="1">
    <location>
        <begin position="123"/>
        <end position="252"/>
    </location>
</feature>
<dbReference type="OrthoDB" id="330490at2157"/>
<organism evidence="3 4">
    <name type="scientific">Halopelagius inordinatus</name>
    <dbReference type="NCBI Taxonomy" id="553467"/>
    <lineage>
        <taxon>Archaea</taxon>
        <taxon>Methanobacteriati</taxon>
        <taxon>Methanobacteriota</taxon>
        <taxon>Stenosarchaea group</taxon>
        <taxon>Halobacteria</taxon>
        <taxon>Halobacteriales</taxon>
        <taxon>Haloferacaceae</taxon>
    </lineage>
</organism>
<dbReference type="SUPFAM" id="SSF46785">
    <property type="entry name" value="Winged helix' DNA-binding domain"/>
    <property type="match status" value="1"/>
</dbReference>
<evidence type="ECO:0000313" key="4">
    <source>
        <dbReference type="Proteomes" id="UP000198876"/>
    </source>
</evidence>
<dbReference type="Proteomes" id="UP000198876">
    <property type="component" value="Unassembled WGS sequence"/>
</dbReference>
<name>A0A1I2X088_9EURY</name>
<dbReference type="InterPro" id="IPR036390">
    <property type="entry name" value="WH_DNA-bd_sf"/>
</dbReference>
<sequence>MESALEEIEFLALSSNRVEVLRLLSEESQTRNGLAAATGASQATLGRILADFEERSWVRREGGEYAATATGRLVSNGFTDLLDILETEGELRDVVRYLPTRAMEFDLRHLADATITVPSETRPNAPVQRVLELLDDAEEVRAFSHAFNEQSLTLVESKTTAGEQTFEAVLSRNAVTALAEDSTLRRRLESLLDAEGAEIRAREGDIPLAVTIADDVVHLLVRDDDGVLRASIDTDDETVRQWADDRFEAYWRTAAPVDDEEFSR</sequence>